<accession>A0ACD5Y2N6</accession>
<protein>
    <submittedName>
        <fullName evidence="1">Uncharacterized protein</fullName>
    </submittedName>
</protein>
<sequence>MYEAGYPAPQDFRAPPSWRLSTGGVPIPPPPRGAAMAEEIERVLAMMSDEEHGHTDHHPDNHAAWEWYFRDRFERDLRAYDGPPPMPIRNNAESRRRWWSTPGRMLTTVLEQIEDGNFPVLQIPPPPPCSFSRHWGSSWTPWRMATSSSSASGSRSRSPGSAPPSTPRHADMRVKLEPVSPPCTRARGSIVISEWWSPASPEDHLCLVRPKREPGSSSGLLTPKRDPAPAVCACQRRSLRSGRAPTPRKTSSSSRHWQRRSTTCRQCR</sequence>
<reference evidence="1" key="1">
    <citation type="submission" date="2021-05" db="EMBL/GenBank/DDBJ databases">
        <authorList>
            <person name="Scholz U."/>
            <person name="Mascher M."/>
            <person name="Fiebig A."/>
        </authorList>
    </citation>
    <scope>NUCLEOTIDE SEQUENCE [LARGE SCALE GENOMIC DNA]</scope>
</reference>
<dbReference type="Proteomes" id="UP001732700">
    <property type="component" value="Chromosome 5C"/>
</dbReference>
<proteinExistence type="predicted"/>
<keyword evidence="2" id="KW-1185">Reference proteome</keyword>
<reference evidence="1" key="2">
    <citation type="submission" date="2025-09" db="UniProtKB">
        <authorList>
            <consortium name="EnsemblPlants"/>
        </authorList>
    </citation>
    <scope>IDENTIFICATION</scope>
</reference>
<name>A0ACD5Y2N6_AVESA</name>
<evidence type="ECO:0000313" key="2">
    <source>
        <dbReference type="Proteomes" id="UP001732700"/>
    </source>
</evidence>
<dbReference type="EnsemblPlants" id="AVESA.00010b.r2.5CG0893730.1">
    <property type="protein sequence ID" value="AVESA.00010b.r2.5CG0893730.1.CDS.1"/>
    <property type="gene ID" value="AVESA.00010b.r2.5CG0893730"/>
</dbReference>
<evidence type="ECO:0000313" key="1">
    <source>
        <dbReference type="EnsemblPlants" id="AVESA.00010b.r2.5CG0893730.1.CDS.1"/>
    </source>
</evidence>
<organism evidence="1 2">
    <name type="scientific">Avena sativa</name>
    <name type="common">Oat</name>
    <dbReference type="NCBI Taxonomy" id="4498"/>
    <lineage>
        <taxon>Eukaryota</taxon>
        <taxon>Viridiplantae</taxon>
        <taxon>Streptophyta</taxon>
        <taxon>Embryophyta</taxon>
        <taxon>Tracheophyta</taxon>
        <taxon>Spermatophyta</taxon>
        <taxon>Magnoliopsida</taxon>
        <taxon>Liliopsida</taxon>
        <taxon>Poales</taxon>
        <taxon>Poaceae</taxon>
        <taxon>BOP clade</taxon>
        <taxon>Pooideae</taxon>
        <taxon>Poodae</taxon>
        <taxon>Poeae</taxon>
        <taxon>Poeae Chloroplast Group 1 (Aveneae type)</taxon>
        <taxon>Aveninae</taxon>
        <taxon>Avena</taxon>
    </lineage>
</organism>